<dbReference type="InterPro" id="IPR052020">
    <property type="entry name" value="Cyclic_di-GMP/3'3'-cGAMP_PDE"/>
</dbReference>
<gene>
    <name evidence="2" type="ordered locus">DGo_CA2408</name>
</gene>
<name>H8H023_DEIGI</name>
<dbReference type="SUPFAM" id="SSF109604">
    <property type="entry name" value="HD-domain/PDEase-like"/>
    <property type="match status" value="1"/>
</dbReference>
<dbReference type="AlphaFoldDB" id="H8H023"/>
<accession>H8H023</accession>
<dbReference type="InterPro" id="IPR003607">
    <property type="entry name" value="HD/PDEase_dom"/>
</dbReference>
<evidence type="ECO:0000313" key="3">
    <source>
        <dbReference type="Proteomes" id="UP000007575"/>
    </source>
</evidence>
<organism evidence="2 3">
    <name type="scientific">Deinococcus gobiensis (strain DSM 21396 / JCM 16679 / CGMCC 1.7299 / I-0)</name>
    <dbReference type="NCBI Taxonomy" id="745776"/>
    <lineage>
        <taxon>Bacteria</taxon>
        <taxon>Thermotogati</taxon>
        <taxon>Deinococcota</taxon>
        <taxon>Deinococci</taxon>
        <taxon>Deinococcales</taxon>
        <taxon>Deinococcaceae</taxon>
        <taxon>Deinococcus</taxon>
    </lineage>
</organism>
<dbReference type="HOGENOM" id="CLU_000445_92_3_0"/>
<dbReference type="Gene3D" id="1.10.3210.10">
    <property type="entry name" value="Hypothetical protein af1432"/>
    <property type="match status" value="1"/>
</dbReference>
<dbReference type="CDD" id="cd00077">
    <property type="entry name" value="HDc"/>
    <property type="match status" value="1"/>
</dbReference>
<dbReference type="Pfam" id="PF13487">
    <property type="entry name" value="HD_5"/>
    <property type="match status" value="1"/>
</dbReference>
<dbReference type="RefSeq" id="WP_014685818.1">
    <property type="nucleotide sequence ID" value="NC_017790.1"/>
</dbReference>
<dbReference type="STRING" id="745776.DGo_CA2408"/>
<protein>
    <submittedName>
        <fullName evidence="2">Diguanylate cyclase with PAS/PAC sensor</fullName>
    </submittedName>
</protein>
<dbReference type="eggNOG" id="COG2206">
    <property type="taxonomic scope" value="Bacteria"/>
</dbReference>
<dbReference type="OrthoDB" id="9798833at2"/>
<dbReference type="PROSITE" id="PS51832">
    <property type="entry name" value="HD_GYP"/>
    <property type="match status" value="1"/>
</dbReference>
<dbReference type="KEGG" id="dgo:DGo_CA2408"/>
<feature type="domain" description="HD-GYP" evidence="1">
    <location>
        <begin position="25"/>
        <end position="219"/>
    </location>
</feature>
<dbReference type="SMART" id="SM00471">
    <property type="entry name" value="HDc"/>
    <property type="match status" value="1"/>
</dbReference>
<dbReference type="Proteomes" id="UP000007575">
    <property type="component" value="Chromosome"/>
</dbReference>
<evidence type="ECO:0000259" key="1">
    <source>
        <dbReference type="PROSITE" id="PS51832"/>
    </source>
</evidence>
<reference evidence="2 3" key="1">
    <citation type="journal article" date="2012" name="PLoS ONE">
        <title>Genome sequence and transcriptome analysis of the radioresistant bacterium Deinococcus gobiensis: insights into the extreme environmental adaptations.</title>
        <authorList>
            <person name="Yuan M."/>
            <person name="Chen M."/>
            <person name="Zhang W."/>
            <person name="Lu W."/>
            <person name="Wang J."/>
            <person name="Yang M."/>
            <person name="Zhao P."/>
            <person name="Tang R."/>
            <person name="Li X."/>
            <person name="Hao Y."/>
            <person name="Zhou Z."/>
            <person name="Zhan Y."/>
            <person name="Yu H."/>
            <person name="Teng C."/>
            <person name="Yan Y."/>
            <person name="Ping S."/>
            <person name="Wang Y."/>
            <person name="Lin M."/>
        </authorList>
    </citation>
    <scope>NUCLEOTIDE SEQUENCE [LARGE SCALE GENOMIC DNA]</scope>
    <source>
        <strain evidence="2 3">I-0</strain>
    </source>
</reference>
<keyword evidence="3" id="KW-1185">Reference proteome</keyword>
<dbReference type="PANTHER" id="PTHR45228">
    <property type="entry name" value="CYCLIC DI-GMP PHOSPHODIESTERASE TM_0186-RELATED"/>
    <property type="match status" value="1"/>
</dbReference>
<dbReference type="InterPro" id="IPR037522">
    <property type="entry name" value="HD_GYP_dom"/>
</dbReference>
<sequence length="219" mass="23794">MPWWTVLRFPPEATRSTTARFQDEDGLAAQECRAAGEWLSAVLGRLPAPHEEAVARLTLALAHQAGEVGDEAAVRRAVWAGTLHDIGKSVVAPRILDKPAPLSPAERAVMQRHPSVGHRLASTAPQMDAAGLAAILYHHERWDGEGYPVGLIGESIPVLARILTIADVYDALCRERPYRPAWTPGEAGQYLRAHAGLIFDPRLVGIFIERVLPELGSGD</sequence>
<dbReference type="PATRIC" id="fig|745776.4.peg.2471"/>
<dbReference type="EMBL" id="CP002191">
    <property type="protein sequence ID" value="AFD26335.1"/>
    <property type="molecule type" value="Genomic_DNA"/>
</dbReference>
<proteinExistence type="predicted"/>
<evidence type="ECO:0000313" key="2">
    <source>
        <dbReference type="EMBL" id="AFD26335.1"/>
    </source>
</evidence>